<dbReference type="Gene3D" id="1.10.110.10">
    <property type="entry name" value="Plant lipid-transfer and hydrophobic proteins"/>
    <property type="match status" value="1"/>
</dbReference>
<evidence type="ECO:0000313" key="3">
    <source>
        <dbReference type="Proteomes" id="UP001234989"/>
    </source>
</evidence>
<evidence type="ECO:0000313" key="2">
    <source>
        <dbReference type="EMBL" id="WMV08735.1"/>
    </source>
</evidence>
<dbReference type="PANTHER" id="PTHR31731">
    <property type="match status" value="1"/>
</dbReference>
<protein>
    <recommendedName>
        <fullName evidence="1">Hydrophobic seed protein domain-containing protein</fullName>
    </recommendedName>
</protein>
<dbReference type="InterPro" id="IPR036312">
    <property type="entry name" value="Bifun_inhib/LTP/seed_sf"/>
</dbReference>
<dbReference type="InterPro" id="IPR027923">
    <property type="entry name" value="Hydrophob_seed_dom"/>
</dbReference>
<keyword evidence="3" id="KW-1185">Reference proteome</keyword>
<reference evidence="2" key="1">
    <citation type="submission" date="2023-08" db="EMBL/GenBank/DDBJ databases">
        <title>A de novo genome assembly of Solanum verrucosum Schlechtendal, a Mexican diploid species geographically isolated from the other diploid A-genome species in potato relatives.</title>
        <authorList>
            <person name="Hosaka K."/>
        </authorList>
    </citation>
    <scope>NUCLEOTIDE SEQUENCE</scope>
    <source>
        <tissue evidence="2">Young leaves</tissue>
    </source>
</reference>
<sequence>IKLKVCANFLDYLVHLVIGSSLAKNKCCCLIDGLVDLDVVVCPFTVLKANVLEINLNIAVFISLLINNCAKYASKNFKCA</sequence>
<dbReference type="Pfam" id="PF14547">
    <property type="entry name" value="Hydrophob_seed"/>
    <property type="match status" value="1"/>
</dbReference>
<accession>A0AAF0PRS9</accession>
<name>A0AAF0PRS9_SOLVR</name>
<proteinExistence type="predicted"/>
<evidence type="ECO:0000259" key="1">
    <source>
        <dbReference type="Pfam" id="PF14547"/>
    </source>
</evidence>
<dbReference type="Proteomes" id="UP001234989">
    <property type="component" value="Chromosome 1"/>
</dbReference>
<dbReference type="SUPFAM" id="SSF47699">
    <property type="entry name" value="Bifunctional inhibitor/lipid-transfer protein/seed storage 2S albumin"/>
    <property type="match status" value="1"/>
</dbReference>
<dbReference type="InterPro" id="IPR051636">
    <property type="entry name" value="Plant_LTP/defense-related"/>
</dbReference>
<feature type="domain" description="Hydrophobic seed protein" evidence="1">
    <location>
        <begin position="1"/>
        <end position="80"/>
    </location>
</feature>
<organism evidence="2 3">
    <name type="scientific">Solanum verrucosum</name>
    <dbReference type="NCBI Taxonomy" id="315347"/>
    <lineage>
        <taxon>Eukaryota</taxon>
        <taxon>Viridiplantae</taxon>
        <taxon>Streptophyta</taxon>
        <taxon>Embryophyta</taxon>
        <taxon>Tracheophyta</taxon>
        <taxon>Spermatophyta</taxon>
        <taxon>Magnoliopsida</taxon>
        <taxon>eudicotyledons</taxon>
        <taxon>Gunneridae</taxon>
        <taxon>Pentapetalae</taxon>
        <taxon>asterids</taxon>
        <taxon>lamiids</taxon>
        <taxon>Solanales</taxon>
        <taxon>Solanaceae</taxon>
        <taxon>Solanoideae</taxon>
        <taxon>Solaneae</taxon>
        <taxon>Solanum</taxon>
    </lineage>
</organism>
<gene>
    <name evidence="2" type="ORF">MTR67_002120</name>
</gene>
<dbReference type="AlphaFoldDB" id="A0AAF0PRS9"/>
<feature type="non-terminal residue" evidence="2">
    <location>
        <position position="1"/>
    </location>
</feature>
<dbReference type="EMBL" id="CP133612">
    <property type="protein sequence ID" value="WMV08735.1"/>
    <property type="molecule type" value="Genomic_DNA"/>
</dbReference>